<protein>
    <submittedName>
        <fullName evidence="2">Uncharacterized protein</fullName>
    </submittedName>
</protein>
<name>A0A0A9DAW5_ARUDO</name>
<dbReference type="AlphaFoldDB" id="A0A0A9DAW5"/>
<evidence type="ECO:0000256" key="1">
    <source>
        <dbReference type="SAM" id="MobiDB-lite"/>
    </source>
</evidence>
<proteinExistence type="predicted"/>
<dbReference type="EMBL" id="GBRH01214062">
    <property type="protein sequence ID" value="JAD83833.1"/>
    <property type="molecule type" value="Transcribed_RNA"/>
</dbReference>
<evidence type="ECO:0000313" key="2">
    <source>
        <dbReference type="EMBL" id="JAD83833.1"/>
    </source>
</evidence>
<sequence>MPKVQTIQHMNCTILNCTPAKSCKSKLHTRMQHVHLIVFAHNTTYKQIKNHTPRPIKQHTRQQQHEQSNERISEKIIITV</sequence>
<accession>A0A0A9DAW5</accession>
<reference evidence="2" key="1">
    <citation type="submission" date="2014-09" db="EMBL/GenBank/DDBJ databases">
        <authorList>
            <person name="Magalhaes I.L.F."/>
            <person name="Oliveira U."/>
            <person name="Santos F.R."/>
            <person name="Vidigal T.H.D.A."/>
            <person name="Brescovit A.D."/>
            <person name="Santos A.J."/>
        </authorList>
    </citation>
    <scope>NUCLEOTIDE SEQUENCE</scope>
    <source>
        <tissue evidence="2">Shoot tissue taken approximately 20 cm above the soil surface</tissue>
    </source>
</reference>
<organism evidence="2">
    <name type="scientific">Arundo donax</name>
    <name type="common">Giant reed</name>
    <name type="synonym">Donax arundinaceus</name>
    <dbReference type="NCBI Taxonomy" id="35708"/>
    <lineage>
        <taxon>Eukaryota</taxon>
        <taxon>Viridiplantae</taxon>
        <taxon>Streptophyta</taxon>
        <taxon>Embryophyta</taxon>
        <taxon>Tracheophyta</taxon>
        <taxon>Spermatophyta</taxon>
        <taxon>Magnoliopsida</taxon>
        <taxon>Liliopsida</taxon>
        <taxon>Poales</taxon>
        <taxon>Poaceae</taxon>
        <taxon>PACMAD clade</taxon>
        <taxon>Arundinoideae</taxon>
        <taxon>Arundineae</taxon>
        <taxon>Arundo</taxon>
    </lineage>
</organism>
<feature type="region of interest" description="Disordered" evidence="1">
    <location>
        <begin position="51"/>
        <end position="75"/>
    </location>
</feature>
<feature type="compositionally biased region" description="Basic residues" evidence="1">
    <location>
        <begin position="51"/>
        <end position="62"/>
    </location>
</feature>
<reference evidence="2" key="2">
    <citation type="journal article" date="2015" name="Data Brief">
        <title>Shoot transcriptome of the giant reed, Arundo donax.</title>
        <authorList>
            <person name="Barrero R.A."/>
            <person name="Guerrero F.D."/>
            <person name="Moolhuijzen P."/>
            <person name="Goolsby J.A."/>
            <person name="Tidwell J."/>
            <person name="Bellgard S.E."/>
            <person name="Bellgard M.I."/>
        </authorList>
    </citation>
    <scope>NUCLEOTIDE SEQUENCE</scope>
    <source>
        <tissue evidence="2">Shoot tissue taken approximately 20 cm above the soil surface</tissue>
    </source>
</reference>
<feature type="compositionally biased region" description="Basic and acidic residues" evidence="1">
    <location>
        <begin position="63"/>
        <end position="74"/>
    </location>
</feature>